<dbReference type="CDD" id="cd05402">
    <property type="entry name" value="NT_PAP_TUTase"/>
    <property type="match status" value="1"/>
</dbReference>
<dbReference type="AlphaFoldDB" id="A0A2P2KLC4"/>
<dbReference type="GO" id="GO:0031499">
    <property type="term" value="C:TRAMP complex"/>
    <property type="evidence" value="ECO:0007669"/>
    <property type="project" value="TreeGrafter"/>
</dbReference>
<feature type="domain" description="Poly(A) RNA polymerase mitochondrial-like central palm" evidence="2">
    <location>
        <begin position="119"/>
        <end position="205"/>
    </location>
</feature>
<dbReference type="Pfam" id="PF22600">
    <property type="entry name" value="MTPAP-like_central"/>
    <property type="match status" value="1"/>
</dbReference>
<dbReference type="SUPFAM" id="SSF81301">
    <property type="entry name" value="Nucleotidyltransferase"/>
    <property type="match status" value="1"/>
</dbReference>
<proteinExistence type="predicted"/>
<dbReference type="Gene3D" id="1.10.1410.10">
    <property type="match status" value="1"/>
</dbReference>
<dbReference type="GO" id="GO:0003729">
    <property type="term" value="F:mRNA binding"/>
    <property type="evidence" value="ECO:0007669"/>
    <property type="project" value="TreeGrafter"/>
</dbReference>
<dbReference type="InterPro" id="IPR043519">
    <property type="entry name" value="NT_sf"/>
</dbReference>
<dbReference type="Gene3D" id="3.30.460.10">
    <property type="entry name" value="Beta Polymerase, domain 2"/>
    <property type="match status" value="1"/>
</dbReference>
<evidence type="ECO:0000256" key="1">
    <source>
        <dbReference type="SAM" id="MobiDB-lite"/>
    </source>
</evidence>
<dbReference type="EMBL" id="GGEC01026033">
    <property type="protein sequence ID" value="MBX06517.1"/>
    <property type="molecule type" value="Transcribed_RNA"/>
</dbReference>
<feature type="compositionally biased region" description="Low complexity" evidence="1">
    <location>
        <begin position="7"/>
        <end position="18"/>
    </location>
</feature>
<name>A0A2P2KLC4_RHIMU</name>
<feature type="region of interest" description="Disordered" evidence="1">
    <location>
        <begin position="1"/>
        <end position="32"/>
    </location>
</feature>
<organism evidence="3">
    <name type="scientific">Rhizophora mucronata</name>
    <name type="common">Asiatic mangrove</name>
    <dbReference type="NCBI Taxonomy" id="61149"/>
    <lineage>
        <taxon>Eukaryota</taxon>
        <taxon>Viridiplantae</taxon>
        <taxon>Streptophyta</taxon>
        <taxon>Embryophyta</taxon>
        <taxon>Tracheophyta</taxon>
        <taxon>Spermatophyta</taxon>
        <taxon>Magnoliopsida</taxon>
        <taxon>eudicotyledons</taxon>
        <taxon>Gunneridae</taxon>
        <taxon>Pentapetalae</taxon>
        <taxon>rosids</taxon>
        <taxon>fabids</taxon>
        <taxon>Malpighiales</taxon>
        <taxon>Rhizophoraceae</taxon>
        <taxon>Rhizophora</taxon>
    </lineage>
</organism>
<dbReference type="InterPro" id="IPR045862">
    <property type="entry name" value="Trf4-like"/>
</dbReference>
<evidence type="ECO:0000313" key="3">
    <source>
        <dbReference type="EMBL" id="MBX06517.1"/>
    </source>
</evidence>
<reference evidence="3" key="1">
    <citation type="submission" date="2018-02" db="EMBL/GenBank/DDBJ databases">
        <title>Rhizophora mucronata_Transcriptome.</title>
        <authorList>
            <person name="Meera S.P."/>
            <person name="Sreeshan A."/>
            <person name="Augustine A."/>
        </authorList>
    </citation>
    <scope>NUCLEOTIDE SEQUENCE</scope>
    <source>
        <tissue evidence="3">Leaf</tissue>
    </source>
</reference>
<feature type="region of interest" description="Disordered" evidence="1">
    <location>
        <begin position="68"/>
        <end position="96"/>
    </location>
</feature>
<sequence length="223" mass="24591">MESPIQTPLYDTLTLTPPSSAAATPNRSPKADFFEPYTVFRNEISLYDSNAAEASSAPALDFLSLDVDGSDAAHDEDPDPKTPVVTTMNDDPLKALPEPRMENGWFKGYSKFRSPMMQLHKEIVDFCDFLSPTPDEQASRSMAVKCVFGVINYIWPNCKVEVFGSFKTGLYLPTSDIDVVILSSGIKNPQTGLQALGRALSQKGIAKKIQVCIIEQHGRYYGE</sequence>
<dbReference type="PANTHER" id="PTHR23092:SF15">
    <property type="entry name" value="INACTIVE NON-CANONICAL POLY(A) RNA POLYMERASE PROTEIN TRF4-2-RELATED"/>
    <property type="match status" value="1"/>
</dbReference>
<accession>A0A2P2KLC4</accession>
<dbReference type="GO" id="GO:0005730">
    <property type="term" value="C:nucleolus"/>
    <property type="evidence" value="ECO:0007669"/>
    <property type="project" value="TreeGrafter"/>
</dbReference>
<dbReference type="PANTHER" id="PTHR23092">
    <property type="entry name" value="POLY(A) RNA POLYMERASE"/>
    <property type="match status" value="1"/>
</dbReference>
<protein>
    <recommendedName>
        <fullName evidence="2">Poly(A) RNA polymerase mitochondrial-like central palm domain-containing protein</fullName>
    </recommendedName>
</protein>
<dbReference type="GO" id="GO:0043634">
    <property type="term" value="P:polyadenylation-dependent ncRNA catabolic process"/>
    <property type="evidence" value="ECO:0007669"/>
    <property type="project" value="TreeGrafter"/>
</dbReference>
<dbReference type="GO" id="GO:0031123">
    <property type="term" value="P:RNA 3'-end processing"/>
    <property type="evidence" value="ECO:0007669"/>
    <property type="project" value="TreeGrafter"/>
</dbReference>
<evidence type="ECO:0000259" key="2">
    <source>
        <dbReference type="Pfam" id="PF22600"/>
    </source>
</evidence>
<dbReference type="GO" id="GO:1990817">
    <property type="term" value="F:poly(A) RNA polymerase activity"/>
    <property type="evidence" value="ECO:0007669"/>
    <property type="project" value="InterPro"/>
</dbReference>
<dbReference type="InterPro" id="IPR054708">
    <property type="entry name" value="MTPAP-like_central"/>
</dbReference>